<comment type="caution">
    <text evidence="1">The sequence shown here is derived from an EMBL/GenBank/DDBJ whole genome shotgun (WGS) entry which is preliminary data.</text>
</comment>
<evidence type="ECO:0000313" key="2">
    <source>
        <dbReference type="Proteomes" id="UP001605036"/>
    </source>
</evidence>
<organism evidence="1 2">
    <name type="scientific">Riccia fluitans</name>
    <dbReference type="NCBI Taxonomy" id="41844"/>
    <lineage>
        <taxon>Eukaryota</taxon>
        <taxon>Viridiplantae</taxon>
        <taxon>Streptophyta</taxon>
        <taxon>Embryophyta</taxon>
        <taxon>Marchantiophyta</taxon>
        <taxon>Marchantiopsida</taxon>
        <taxon>Marchantiidae</taxon>
        <taxon>Marchantiales</taxon>
        <taxon>Ricciaceae</taxon>
        <taxon>Riccia</taxon>
    </lineage>
</organism>
<reference evidence="1 2" key="1">
    <citation type="submission" date="2024-09" db="EMBL/GenBank/DDBJ databases">
        <title>Chromosome-scale assembly of Riccia fluitans.</title>
        <authorList>
            <person name="Paukszto L."/>
            <person name="Sawicki J."/>
            <person name="Karawczyk K."/>
            <person name="Piernik-Szablinska J."/>
            <person name="Szczecinska M."/>
            <person name="Mazdziarz M."/>
        </authorList>
    </citation>
    <scope>NUCLEOTIDE SEQUENCE [LARGE SCALE GENOMIC DNA]</scope>
    <source>
        <strain evidence="1">Rf_01</strain>
        <tissue evidence="1">Aerial parts of the thallus</tissue>
    </source>
</reference>
<name>A0ABD1Y472_9MARC</name>
<keyword evidence="2" id="KW-1185">Reference proteome</keyword>
<dbReference type="AlphaFoldDB" id="A0ABD1Y472"/>
<sequence>MTTNVEAGNRNSRQCVSEYAAGSAFRFDLGIHKSRLLVLSSILTEYFPALKFCLRTRIHFVLNTVLKAADANLSRVEACKRFEQSVCNQMNYVHELFLTCPKG</sequence>
<dbReference type="Proteomes" id="UP001605036">
    <property type="component" value="Unassembled WGS sequence"/>
</dbReference>
<gene>
    <name evidence="1" type="ORF">R1flu_001409</name>
</gene>
<dbReference type="EMBL" id="JBHFFA010000006">
    <property type="protein sequence ID" value="KAL2621204.1"/>
    <property type="molecule type" value="Genomic_DNA"/>
</dbReference>
<accession>A0ABD1Y472</accession>
<protein>
    <submittedName>
        <fullName evidence="1">Uncharacterized protein</fullName>
    </submittedName>
</protein>
<proteinExistence type="predicted"/>
<evidence type="ECO:0000313" key="1">
    <source>
        <dbReference type="EMBL" id="KAL2621204.1"/>
    </source>
</evidence>